<keyword evidence="3" id="KW-1185">Reference proteome</keyword>
<evidence type="ECO:0008006" key="4">
    <source>
        <dbReference type="Google" id="ProtNLM"/>
    </source>
</evidence>
<dbReference type="EMBL" id="CP095474">
    <property type="protein sequence ID" value="URN16256.1"/>
    <property type="molecule type" value="Genomic_DNA"/>
</dbReference>
<name>A0ABY4TCT8_9ACTN</name>
<accession>A0ABY4TCT8</accession>
<gene>
    <name evidence="2" type="ORF">MW084_10190</name>
</gene>
<dbReference type="Proteomes" id="UP001056383">
    <property type="component" value="Chromosome"/>
</dbReference>
<reference evidence="2" key="1">
    <citation type="submission" date="2022-04" db="EMBL/GenBank/DDBJ databases">
        <title>Systematic whole-genome sequencing reveals an unexpected diversity among actinomycetoma pathogens and provides insights into their antibacterial susceptibilities.</title>
        <authorList>
            <person name="Watson A.K."/>
            <person name="Kepplinger B."/>
            <person name="Bakhiet S.M."/>
            <person name="Mhmoud N.A."/>
            <person name="Chapman J."/>
            <person name="Allenby N."/>
            <person name="Mickiewicz K."/>
            <person name="Goodfellow M."/>
            <person name="Fahal A.H."/>
            <person name="Errington J."/>
        </authorList>
    </citation>
    <scope>NUCLEOTIDE SEQUENCE</scope>
    <source>
        <strain evidence="2">SD 504</strain>
    </source>
</reference>
<organism evidence="2 3">
    <name type="scientific">Streptomyces sudanensis</name>
    <dbReference type="NCBI Taxonomy" id="436397"/>
    <lineage>
        <taxon>Bacteria</taxon>
        <taxon>Bacillati</taxon>
        <taxon>Actinomycetota</taxon>
        <taxon>Actinomycetes</taxon>
        <taxon>Kitasatosporales</taxon>
        <taxon>Streptomycetaceae</taxon>
        <taxon>Streptomyces</taxon>
    </lineage>
</organism>
<dbReference type="RefSeq" id="WP_010474436.1">
    <property type="nucleotide sequence ID" value="NZ_CP095474.1"/>
</dbReference>
<feature type="chain" id="PRO_5045778907" description="Secreted protein" evidence="1">
    <location>
        <begin position="17"/>
        <end position="126"/>
    </location>
</feature>
<evidence type="ECO:0000256" key="1">
    <source>
        <dbReference type="SAM" id="SignalP"/>
    </source>
</evidence>
<protein>
    <recommendedName>
        <fullName evidence="4">Secreted protein</fullName>
    </recommendedName>
</protein>
<sequence>MRRHRTSTLVSGTALAAALTLTGCGTVDKALDCVRTARAIAAGVERLGRAVSGAGDTKRIEEALDAIDRELATLKGQTGDAALSKAVADLSKGVDQVRTSVRNGDVTPDIKPVTGAATEIGRICTP</sequence>
<evidence type="ECO:0000313" key="3">
    <source>
        <dbReference type="Proteomes" id="UP001056383"/>
    </source>
</evidence>
<evidence type="ECO:0000313" key="2">
    <source>
        <dbReference type="EMBL" id="URN16256.1"/>
    </source>
</evidence>
<feature type="signal peptide" evidence="1">
    <location>
        <begin position="1"/>
        <end position="16"/>
    </location>
</feature>
<proteinExistence type="predicted"/>
<dbReference type="PROSITE" id="PS51257">
    <property type="entry name" value="PROKAR_LIPOPROTEIN"/>
    <property type="match status" value="1"/>
</dbReference>
<keyword evidence="1" id="KW-0732">Signal</keyword>